<dbReference type="GO" id="GO:0046656">
    <property type="term" value="P:folic acid biosynthetic process"/>
    <property type="evidence" value="ECO:0007669"/>
    <property type="project" value="UniProtKB-UniRule"/>
</dbReference>
<dbReference type="RefSeq" id="WP_184325165.1">
    <property type="nucleotide sequence ID" value="NZ_JACHLZ010000001.1"/>
</dbReference>
<evidence type="ECO:0000313" key="17">
    <source>
        <dbReference type="Proteomes" id="UP000588158"/>
    </source>
</evidence>
<dbReference type="InterPro" id="IPR006157">
    <property type="entry name" value="FolB_dom"/>
</dbReference>
<evidence type="ECO:0000256" key="9">
    <source>
        <dbReference type="ARBA" id="ARBA00022777"/>
    </source>
</evidence>
<feature type="region of interest" description="Disordered" evidence="14">
    <location>
        <begin position="300"/>
        <end position="326"/>
    </location>
</feature>
<dbReference type="GO" id="GO:0046654">
    <property type="term" value="P:tetrahydrofolate biosynthetic process"/>
    <property type="evidence" value="ECO:0007669"/>
    <property type="project" value="UniProtKB-UniRule"/>
</dbReference>
<evidence type="ECO:0000256" key="8">
    <source>
        <dbReference type="ARBA" id="ARBA00022741"/>
    </source>
</evidence>
<accession>A0A841AEQ4</accession>
<dbReference type="Gene3D" id="3.30.1130.10">
    <property type="match status" value="1"/>
</dbReference>
<evidence type="ECO:0000256" key="2">
    <source>
        <dbReference type="ARBA" id="ARBA00001353"/>
    </source>
</evidence>
<keyword evidence="8" id="KW-0547">Nucleotide-binding</keyword>
<dbReference type="CDD" id="cd00534">
    <property type="entry name" value="DHNA_DHNTPE"/>
    <property type="match status" value="1"/>
</dbReference>
<evidence type="ECO:0000256" key="14">
    <source>
        <dbReference type="SAM" id="MobiDB-lite"/>
    </source>
</evidence>
<keyword evidence="9 16" id="KW-0418">Kinase</keyword>
<evidence type="ECO:0000313" key="16">
    <source>
        <dbReference type="EMBL" id="MBB5831750.1"/>
    </source>
</evidence>
<dbReference type="NCBIfam" id="TIGR00525">
    <property type="entry name" value="folB"/>
    <property type="match status" value="1"/>
</dbReference>
<comment type="function">
    <text evidence="13">Catalyzes the conversion of 7,8-dihydroneopterin to 6-hydroxymethyl-7,8-dihydropterin.</text>
</comment>
<dbReference type="Proteomes" id="UP000588158">
    <property type="component" value="Unassembled WGS sequence"/>
</dbReference>
<dbReference type="GO" id="GO:0016301">
    <property type="term" value="F:kinase activity"/>
    <property type="evidence" value="ECO:0007669"/>
    <property type="project" value="UniProtKB-KW"/>
</dbReference>
<keyword evidence="17" id="KW-1185">Reference proteome</keyword>
<evidence type="ECO:0000259" key="15">
    <source>
        <dbReference type="PROSITE" id="PS00794"/>
    </source>
</evidence>
<comment type="catalytic activity">
    <reaction evidence="2 13">
        <text>7,8-dihydroneopterin = 6-hydroxymethyl-7,8-dihydropterin + glycolaldehyde</text>
        <dbReference type="Rhea" id="RHEA:10540"/>
        <dbReference type="ChEBI" id="CHEBI:17001"/>
        <dbReference type="ChEBI" id="CHEBI:17071"/>
        <dbReference type="ChEBI" id="CHEBI:44841"/>
        <dbReference type="EC" id="4.1.2.25"/>
    </reaction>
</comment>
<comment type="pathway">
    <text evidence="3 13">Cofactor biosynthesis; tetrahydrofolate biosynthesis; 2-amino-4-hydroxy-6-hydroxymethyl-7,8-dihydropteridine diphosphate from 7,8-dihydroneopterin triphosphate: step 3/4.</text>
</comment>
<evidence type="ECO:0000256" key="3">
    <source>
        <dbReference type="ARBA" id="ARBA00005013"/>
    </source>
</evidence>
<comment type="similarity">
    <text evidence="6">In the N-terminal section; belongs to the DHNA family.</text>
</comment>
<dbReference type="NCBIfam" id="TIGR00526">
    <property type="entry name" value="folB_dom"/>
    <property type="match status" value="1"/>
</dbReference>
<dbReference type="CDD" id="cd00483">
    <property type="entry name" value="HPPK"/>
    <property type="match status" value="1"/>
</dbReference>
<dbReference type="EMBL" id="JACHLZ010000001">
    <property type="protein sequence ID" value="MBB5831750.1"/>
    <property type="molecule type" value="Genomic_DNA"/>
</dbReference>
<comment type="similarity">
    <text evidence="5 13">Belongs to the DHNA family.</text>
</comment>
<feature type="domain" description="7,8-dihydro-6-hydroxymethylpterin-pyrophosphokinase" evidence="15">
    <location>
        <begin position="229"/>
        <end position="240"/>
    </location>
</feature>
<evidence type="ECO:0000256" key="11">
    <source>
        <dbReference type="ARBA" id="ARBA00022909"/>
    </source>
</evidence>
<dbReference type="InterPro" id="IPR006156">
    <property type="entry name" value="Dihydroneopterin_aldolase"/>
</dbReference>
<dbReference type="SUPFAM" id="SSF55083">
    <property type="entry name" value="6-hydroxymethyl-7,8-dihydropterin pyrophosphokinase, HPPK"/>
    <property type="match status" value="1"/>
</dbReference>
<dbReference type="GO" id="GO:0005524">
    <property type="term" value="F:ATP binding"/>
    <property type="evidence" value="ECO:0007669"/>
    <property type="project" value="UniProtKB-KW"/>
</dbReference>
<dbReference type="Pfam" id="PF01288">
    <property type="entry name" value="HPPK"/>
    <property type="match status" value="1"/>
</dbReference>
<dbReference type="FunFam" id="3.30.1130.10:FF:000003">
    <property type="entry name" value="7,8-dihydroneopterin aldolase"/>
    <property type="match status" value="1"/>
</dbReference>
<dbReference type="AlphaFoldDB" id="A0A841AEQ4"/>
<dbReference type="InterPro" id="IPR035907">
    <property type="entry name" value="Hppk_sf"/>
</dbReference>
<dbReference type="PANTHER" id="PTHR43071">
    <property type="entry name" value="2-AMINO-4-HYDROXY-6-HYDROXYMETHYLDIHYDROPTERIDINE PYROPHOSPHOKINASE"/>
    <property type="match status" value="1"/>
</dbReference>
<reference evidence="16 17" key="1">
    <citation type="submission" date="2020-08" db="EMBL/GenBank/DDBJ databases">
        <title>Sequencing the genomes of 1000 actinobacteria strains.</title>
        <authorList>
            <person name="Klenk H.-P."/>
        </authorList>
    </citation>
    <scope>NUCLEOTIDE SEQUENCE [LARGE SCALE GENOMIC DNA]</scope>
    <source>
        <strain evidence="16 17">DSM 28796</strain>
    </source>
</reference>
<evidence type="ECO:0000256" key="6">
    <source>
        <dbReference type="ARBA" id="ARBA00009640"/>
    </source>
</evidence>
<evidence type="ECO:0000256" key="13">
    <source>
        <dbReference type="RuleBase" id="RU362079"/>
    </source>
</evidence>
<dbReference type="EC" id="2.7.6.3" evidence="13"/>
<comment type="pathway">
    <text evidence="4">Cofactor biosynthesis; tetrahydrofolate biosynthesis; 2-amino-4-hydroxy-6-hydroxymethyl-7,8-dihydropteridine diphosphate from 7,8-dihydroneopterin triphosphate: step 4/4.</text>
</comment>
<dbReference type="SMART" id="SM00905">
    <property type="entry name" value="FolB"/>
    <property type="match status" value="1"/>
</dbReference>
<keyword evidence="7 16" id="KW-0808">Transferase</keyword>
<keyword evidence="10" id="KW-0067">ATP-binding</keyword>
<evidence type="ECO:0000256" key="5">
    <source>
        <dbReference type="ARBA" id="ARBA00005708"/>
    </source>
</evidence>
<evidence type="ECO:0000256" key="10">
    <source>
        <dbReference type="ARBA" id="ARBA00022840"/>
    </source>
</evidence>
<dbReference type="PANTHER" id="PTHR43071:SF1">
    <property type="entry name" value="2-AMINO-4-HYDROXY-6-HYDROXYMETHYLDIHYDROPTERIDINE PYROPHOSPHOKINASE"/>
    <property type="match status" value="1"/>
</dbReference>
<keyword evidence="11 13" id="KW-0289">Folate biosynthesis</keyword>
<dbReference type="PROSITE" id="PS00794">
    <property type="entry name" value="HPPK"/>
    <property type="match status" value="1"/>
</dbReference>
<dbReference type="SUPFAM" id="SSF55620">
    <property type="entry name" value="Tetrahydrobiopterin biosynthesis enzymes-like"/>
    <property type="match status" value="1"/>
</dbReference>
<dbReference type="InterPro" id="IPR000550">
    <property type="entry name" value="Hppk"/>
</dbReference>
<dbReference type="Pfam" id="PF02152">
    <property type="entry name" value="FolB"/>
    <property type="match status" value="1"/>
</dbReference>
<evidence type="ECO:0000256" key="12">
    <source>
        <dbReference type="ARBA" id="ARBA00023239"/>
    </source>
</evidence>
<dbReference type="EC" id="4.1.2.25" evidence="13"/>
<evidence type="ECO:0000256" key="4">
    <source>
        <dbReference type="ARBA" id="ARBA00005051"/>
    </source>
</evidence>
<comment type="caution">
    <text evidence="16">The sequence shown here is derived from an EMBL/GenBank/DDBJ whole genome shotgun (WGS) entry which is preliminary data.</text>
</comment>
<proteinExistence type="inferred from homology"/>
<comment type="catalytic activity">
    <reaction evidence="1">
        <text>6-hydroxymethyl-7,8-dihydropterin + ATP = (7,8-dihydropterin-6-yl)methyl diphosphate + AMP + H(+)</text>
        <dbReference type="Rhea" id="RHEA:11412"/>
        <dbReference type="ChEBI" id="CHEBI:15378"/>
        <dbReference type="ChEBI" id="CHEBI:30616"/>
        <dbReference type="ChEBI" id="CHEBI:44841"/>
        <dbReference type="ChEBI" id="CHEBI:72950"/>
        <dbReference type="ChEBI" id="CHEBI:456215"/>
        <dbReference type="EC" id="2.7.6.3"/>
    </reaction>
</comment>
<gene>
    <name evidence="16" type="ORF">HNR70_001563</name>
</gene>
<dbReference type="NCBIfam" id="TIGR01498">
    <property type="entry name" value="folK"/>
    <property type="match status" value="1"/>
</dbReference>
<evidence type="ECO:0000256" key="1">
    <source>
        <dbReference type="ARBA" id="ARBA00000198"/>
    </source>
</evidence>
<dbReference type="InterPro" id="IPR043133">
    <property type="entry name" value="GTP-CH-I_C/QueF"/>
</dbReference>
<dbReference type="GO" id="GO:0003848">
    <property type="term" value="F:2-amino-4-hydroxy-6-hydroxymethyldihydropteridine diphosphokinase activity"/>
    <property type="evidence" value="ECO:0007669"/>
    <property type="project" value="UniProtKB-EC"/>
</dbReference>
<keyword evidence="12 13" id="KW-0456">Lyase</keyword>
<name>A0A841AEQ4_9MICO</name>
<evidence type="ECO:0000256" key="7">
    <source>
        <dbReference type="ARBA" id="ARBA00022679"/>
    </source>
</evidence>
<dbReference type="Gene3D" id="3.30.70.560">
    <property type="entry name" value="7,8-Dihydro-6-hydroxymethylpterin-pyrophosphokinase HPPK"/>
    <property type="match status" value="1"/>
</dbReference>
<organism evidence="16 17">
    <name type="scientific">Brachybacterium aquaticum</name>
    <dbReference type="NCBI Taxonomy" id="1432564"/>
    <lineage>
        <taxon>Bacteria</taxon>
        <taxon>Bacillati</taxon>
        <taxon>Actinomycetota</taxon>
        <taxon>Actinomycetes</taxon>
        <taxon>Micrococcales</taxon>
        <taxon>Dermabacteraceae</taxon>
        <taxon>Brachybacterium</taxon>
    </lineage>
</organism>
<dbReference type="GO" id="GO:0004150">
    <property type="term" value="F:dihydroneopterin aldolase activity"/>
    <property type="evidence" value="ECO:0007669"/>
    <property type="project" value="UniProtKB-UniRule"/>
</dbReference>
<protein>
    <recommendedName>
        <fullName evidence="13">Bifunctional folate synthesis protein</fullName>
    </recommendedName>
    <domain>
        <recommendedName>
            <fullName evidence="13">Dihydroneopterin aldolase</fullName>
            <shortName evidence="13">DHNA</shortName>
            <ecNumber evidence="13">4.1.2.25</ecNumber>
        </recommendedName>
        <alternativeName>
            <fullName evidence="13">7,8-dihydroneopterin aldolase</fullName>
        </alternativeName>
    </domain>
    <domain>
        <recommendedName>
            <fullName evidence="13">2-amino-4-hydroxy-6-hydroxymethyldihydropteridine pyrophosphokinase</fullName>
            <ecNumber evidence="13">2.7.6.3</ecNumber>
        </recommendedName>
        <alternativeName>
            <fullName evidence="13">6-hydroxymethyl-7,8-dihydropterin pyrophosphokinase</fullName>
            <shortName evidence="13">PPPK</shortName>
        </alternativeName>
        <alternativeName>
            <fullName evidence="13">7,8-dihydro-6-hydroxymethylpterin pyrophosphokinase</fullName>
            <shortName evidence="13">HPPK</shortName>
        </alternativeName>
    </domain>
</protein>
<dbReference type="UniPathway" id="UPA00077">
    <property type="reaction ID" value="UER00154"/>
</dbReference>
<sequence length="326" mass="34801">MSRPTGEVRLEHGDGSDALDRIEVRGIRAWGRHGVLPQEKDLGQQFVVDIVLHLSTAPAGRTDALSRTVNYAEVAAAVQEEILGGPHDLVETLAEHIAARILTDTGHPLVRRVEVTVHKPAAPVGLPVADVAVHIRRDAAPVDAVLALGTNLGDREAHLRRALEILAETPGLAIDWTSPVLETAPVGGPDGQGAFLNAVIGVRTVLGPYALLEAAHRAERDARRERLVRWGPRTLDVDVITYGDWTSDDEELTVPHPRAHERAFVLAPWHAARPDAELSGHGPIADLLEVAADREGLHEGPAVEGFGRSAAQGVDESTDLGGAGRP</sequence>